<gene>
    <name evidence="20" type="primary">LOC106162444</name>
</gene>
<feature type="compositionally biased region" description="Basic residues" evidence="16">
    <location>
        <begin position="225"/>
        <end position="238"/>
    </location>
</feature>
<dbReference type="Gene3D" id="1.20.5.340">
    <property type="match status" value="1"/>
</dbReference>
<dbReference type="GO" id="GO:0010256">
    <property type="term" value="P:endomembrane system organization"/>
    <property type="evidence" value="ECO:0007669"/>
    <property type="project" value="UniProtKB-ARBA"/>
</dbReference>
<feature type="compositionally biased region" description="Basic residues" evidence="16">
    <location>
        <begin position="1475"/>
        <end position="1497"/>
    </location>
</feature>
<dbReference type="Pfam" id="PF00250">
    <property type="entry name" value="Forkhead"/>
    <property type="match status" value="1"/>
</dbReference>
<reference evidence="20" key="2">
    <citation type="submission" date="2025-08" db="UniProtKB">
        <authorList>
            <consortium name="RefSeq"/>
        </authorList>
    </citation>
    <scope>IDENTIFICATION</scope>
</reference>
<dbReference type="PANTHER" id="PTHR10663:SF388">
    <property type="entry name" value="GOLGI-SPECIFIC BREFELDIN A-RESISTANCE GUANINE NUCLEOTIDE EXCHANGE FACTOR 1"/>
    <property type="match status" value="1"/>
</dbReference>
<keyword evidence="4" id="KW-0813">Transport</keyword>
<feature type="region of interest" description="Disordered" evidence="16">
    <location>
        <begin position="655"/>
        <end position="683"/>
    </location>
</feature>
<feature type="compositionally biased region" description="Basic and acidic residues" evidence="16">
    <location>
        <begin position="2443"/>
        <end position="2454"/>
    </location>
</feature>
<keyword evidence="11 14" id="KW-0238">DNA-binding</keyword>
<dbReference type="InterPro" id="IPR056604">
    <property type="entry name" value="GBF1-like_TPR"/>
</dbReference>
<feature type="DNA-binding region" description="Fork-head" evidence="14">
    <location>
        <begin position="2269"/>
        <end position="2341"/>
    </location>
</feature>
<keyword evidence="8" id="KW-0862">Zinc</keyword>
<feature type="region of interest" description="Disordered" evidence="16">
    <location>
        <begin position="2183"/>
        <end position="2233"/>
    </location>
</feature>
<proteinExistence type="predicted"/>
<evidence type="ECO:0000256" key="9">
    <source>
        <dbReference type="ARBA" id="ARBA00023015"/>
    </source>
</evidence>
<feature type="compositionally biased region" description="Basic and acidic residues" evidence="16">
    <location>
        <begin position="1741"/>
        <end position="1751"/>
    </location>
</feature>
<dbReference type="PROSITE" id="PS50039">
    <property type="entry name" value="FORK_HEAD_3"/>
    <property type="match status" value="1"/>
</dbReference>
<dbReference type="STRING" id="7574.A0A1S3IBF7"/>
<feature type="compositionally biased region" description="Basic and acidic residues" evidence="16">
    <location>
        <begin position="1797"/>
        <end position="1806"/>
    </location>
</feature>
<evidence type="ECO:0000256" key="12">
    <source>
        <dbReference type="ARBA" id="ARBA00023163"/>
    </source>
</evidence>
<evidence type="ECO:0000256" key="15">
    <source>
        <dbReference type="SAM" id="Coils"/>
    </source>
</evidence>
<feature type="compositionally biased region" description="Pro residues" evidence="16">
    <location>
        <begin position="2183"/>
        <end position="2194"/>
    </location>
</feature>
<dbReference type="FunFam" id="1.10.1000.11:FF:000007">
    <property type="entry name" value="Golgi-specific brefeldin A-resistance guanine nucleotide exchange factor 1"/>
    <property type="match status" value="1"/>
</dbReference>
<feature type="region of interest" description="Disordered" evidence="16">
    <location>
        <begin position="225"/>
        <end position="274"/>
    </location>
</feature>
<dbReference type="Pfam" id="PF01369">
    <property type="entry name" value="Sec7"/>
    <property type="match status" value="1"/>
</dbReference>
<dbReference type="GO" id="GO:0005085">
    <property type="term" value="F:guanyl-nucleotide exchange factor activity"/>
    <property type="evidence" value="ECO:0007669"/>
    <property type="project" value="InterPro"/>
</dbReference>
<reference evidence="20" key="1">
    <citation type="journal article" date="2015" name="Nat. Commun.">
        <title>The Lingula genome provides insights into brachiopod evolution and the origin of phosphate biomineralization.</title>
        <authorList>
            <person name="Luo Y.J."/>
            <person name="Takeuchi T."/>
            <person name="Koyanagi R."/>
            <person name="Yamada L."/>
            <person name="Kanda M."/>
            <person name="Khalturina M."/>
            <person name="Fujie M."/>
            <person name="Yamasaki S.I."/>
            <person name="Endo K."/>
            <person name="Satoh N."/>
        </authorList>
    </citation>
    <scope>NUCLEOTIDE SEQUENCE</scope>
</reference>
<evidence type="ECO:0000256" key="11">
    <source>
        <dbReference type="ARBA" id="ARBA00023125"/>
    </source>
</evidence>
<keyword evidence="13 14" id="KW-0539">Nucleus</keyword>
<dbReference type="GO" id="GO:0016197">
    <property type="term" value="P:endosomal transport"/>
    <property type="evidence" value="ECO:0007669"/>
    <property type="project" value="UniProtKB-ARBA"/>
</dbReference>
<dbReference type="Pfam" id="PF23325">
    <property type="entry name" value="TPR_28"/>
    <property type="match status" value="1"/>
</dbReference>
<dbReference type="GeneID" id="106162444"/>
<dbReference type="InterPro" id="IPR032354">
    <property type="entry name" value="FOXP-CC"/>
</dbReference>
<feature type="domain" description="Fork-head" evidence="17">
    <location>
        <begin position="2269"/>
        <end position="2341"/>
    </location>
</feature>
<dbReference type="SUPFAM" id="SSF48425">
    <property type="entry name" value="Sec7 domain"/>
    <property type="match status" value="1"/>
</dbReference>
<keyword evidence="5" id="KW-0678">Repressor</keyword>
<dbReference type="SMART" id="SM00339">
    <property type="entry name" value="FH"/>
    <property type="match status" value="1"/>
</dbReference>
<dbReference type="InterPro" id="IPR000904">
    <property type="entry name" value="Sec7_dom"/>
</dbReference>
<dbReference type="KEGG" id="lak:106162444"/>
<dbReference type="InterPro" id="IPR036390">
    <property type="entry name" value="WH_DNA-bd_sf"/>
</dbReference>
<keyword evidence="12" id="KW-0804">Transcription</keyword>
<keyword evidence="19" id="KW-1185">Reference proteome</keyword>
<feature type="region of interest" description="Disordered" evidence="16">
    <location>
        <begin position="2485"/>
        <end position="2526"/>
    </location>
</feature>
<dbReference type="GO" id="GO:0008270">
    <property type="term" value="F:zinc ion binding"/>
    <property type="evidence" value="ECO:0007669"/>
    <property type="project" value="UniProtKB-KW"/>
</dbReference>
<evidence type="ECO:0000259" key="17">
    <source>
        <dbReference type="PROSITE" id="PS50039"/>
    </source>
</evidence>
<dbReference type="Gene3D" id="1.10.1000.11">
    <property type="entry name" value="Arf Nucleotide-binding Site Opener,domain 2"/>
    <property type="match status" value="1"/>
</dbReference>
<dbReference type="InterPro" id="IPR032691">
    <property type="entry name" value="Mon2/Sec7/BIG1-like_HUS"/>
</dbReference>
<organism evidence="19 20">
    <name type="scientific">Lingula anatina</name>
    <name type="common">Brachiopod</name>
    <name type="synonym">Lingula unguis</name>
    <dbReference type="NCBI Taxonomy" id="7574"/>
    <lineage>
        <taxon>Eukaryota</taxon>
        <taxon>Metazoa</taxon>
        <taxon>Spiralia</taxon>
        <taxon>Lophotrochozoa</taxon>
        <taxon>Brachiopoda</taxon>
        <taxon>Linguliformea</taxon>
        <taxon>Lingulata</taxon>
        <taxon>Lingulida</taxon>
        <taxon>Linguloidea</taxon>
        <taxon>Lingulidae</taxon>
        <taxon>Lingula</taxon>
    </lineage>
</organism>
<evidence type="ECO:0000256" key="2">
    <source>
        <dbReference type="ARBA" id="ARBA00004222"/>
    </source>
</evidence>
<dbReference type="SUPFAM" id="SSF46785">
    <property type="entry name" value="Winged helix' DNA-binding domain"/>
    <property type="match status" value="1"/>
</dbReference>
<feature type="region of interest" description="Disordered" evidence="16">
    <location>
        <begin position="2574"/>
        <end position="2594"/>
    </location>
</feature>
<evidence type="ECO:0000313" key="20">
    <source>
        <dbReference type="RefSeq" id="XP_013395191.1"/>
    </source>
</evidence>
<evidence type="ECO:0000256" key="14">
    <source>
        <dbReference type="PROSITE-ProRule" id="PRU00089"/>
    </source>
</evidence>
<keyword evidence="15" id="KW-0175">Coiled coil</keyword>
<evidence type="ECO:0000313" key="19">
    <source>
        <dbReference type="Proteomes" id="UP000085678"/>
    </source>
</evidence>
<feature type="region of interest" description="Disordered" evidence="16">
    <location>
        <begin position="1777"/>
        <end position="1836"/>
    </location>
</feature>
<evidence type="ECO:0000256" key="4">
    <source>
        <dbReference type="ARBA" id="ARBA00022448"/>
    </source>
</evidence>
<dbReference type="InterPro" id="IPR023394">
    <property type="entry name" value="Sec7_C_sf"/>
</dbReference>
<evidence type="ECO:0000256" key="7">
    <source>
        <dbReference type="ARBA" id="ARBA00022771"/>
    </source>
</evidence>
<dbReference type="RefSeq" id="XP_013395191.1">
    <property type="nucleotide sequence ID" value="XM_013539737.1"/>
</dbReference>
<dbReference type="Pfam" id="PF12783">
    <property type="entry name" value="Sec7-like_HUS"/>
    <property type="match status" value="1"/>
</dbReference>
<feature type="region of interest" description="Disordered" evidence="16">
    <location>
        <begin position="1741"/>
        <end position="1765"/>
    </location>
</feature>
<comment type="subcellular location">
    <subcellularLocation>
        <location evidence="3">Endoplasmic reticulum-Golgi intermediate compartment</location>
    </subcellularLocation>
    <subcellularLocation>
        <location evidence="2">Golgi apparatus</location>
        <location evidence="2">cis-Golgi network</location>
    </subcellularLocation>
    <subcellularLocation>
        <location evidence="1 14">Nucleus</location>
    </subcellularLocation>
</comment>
<dbReference type="PANTHER" id="PTHR10663">
    <property type="entry name" value="GUANYL-NUCLEOTIDE EXCHANGE FACTOR"/>
    <property type="match status" value="1"/>
</dbReference>
<dbReference type="GO" id="GO:0005794">
    <property type="term" value="C:Golgi apparatus"/>
    <property type="evidence" value="ECO:0007669"/>
    <property type="project" value="UniProtKB-SubCell"/>
</dbReference>
<evidence type="ECO:0000256" key="3">
    <source>
        <dbReference type="ARBA" id="ARBA00004399"/>
    </source>
</evidence>
<evidence type="ECO:0000256" key="16">
    <source>
        <dbReference type="SAM" id="MobiDB-lite"/>
    </source>
</evidence>
<dbReference type="PROSITE" id="PS50190">
    <property type="entry name" value="SEC7"/>
    <property type="match status" value="1"/>
</dbReference>
<evidence type="ECO:0000256" key="8">
    <source>
        <dbReference type="ARBA" id="ARBA00022833"/>
    </source>
</evidence>
<evidence type="ECO:0000256" key="1">
    <source>
        <dbReference type="ARBA" id="ARBA00004123"/>
    </source>
</evidence>
<feature type="region of interest" description="Disordered" evidence="16">
    <location>
        <begin position="1475"/>
        <end position="1515"/>
    </location>
</feature>
<feature type="compositionally biased region" description="Polar residues" evidence="16">
    <location>
        <begin position="322"/>
        <end position="337"/>
    </location>
</feature>
<dbReference type="InterPro" id="IPR036388">
    <property type="entry name" value="WH-like_DNA-bd_sf"/>
</dbReference>
<evidence type="ECO:0000256" key="10">
    <source>
        <dbReference type="ARBA" id="ARBA00023034"/>
    </source>
</evidence>
<keyword evidence="10" id="KW-0333">Golgi apparatus</keyword>
<evidence type="ECO:0000259" key="18">
    <source>
        <dbReference type="PROSITE" id="PS50190"/>
    </source>
</evidence>
<feature type="compositionally biased region" description="Polar residues" evidence="16">
    <location>
        <begin position="2581"/>
        <end position="2594"/>
    </location>
</feature>
<dbReference type="Gene3D" id="1.10.10.10">
    <property type="entry name" value="Winged helix-like DNA-binding domain superfamily/Winged helix DNA-binding domain"/>
    <property type="match status" value="1"/>
</dbReference>
<dbReference type="GO" id="GO:0005634">
    <property type="term" value="C:nucleus"/>
    <property type="evidence" value="ECO:0007669"/>
    <property type="project" value="UniProtKB-SubCell"/>
</dbReference>
<evidence type="ECO:0000256" key="6">
    <source>
        <dbReference type="ARBA" id="ARBA00022723"/>
    </source>
</evidence>
<name>A0A1S3IBF7_LINAN</name>
<dbReference type="Gene3D" id="1.10.220.20">
    <property type="match status" value="1"/>
</dbReference>
<dbReference type="OrthoDB" id="10258608at2759"/>
<dbReference type="FunCoup" id="A0A1S3IBF7">
    <property type="interactions" value="2563"/>
</dbReference>
<dbReference type="PRINTS" id="PR00053">
    <property type="entry name" value="FORKHEAD"/>
</dbReference>
<dbReference type="FunFam" id="1.10.10.10:FF:000010">
    <property type="entry name" value="Forkhead box P2 isoform B"/>
    <property type="match status" value="1"/>
</dbReference>
<keyword evidence="6" id="KW-0479">Metal-binding</keyword>
<dbReference type="GO" id="GO:0032012">
    <property type="term" value="P:regulation of ARF protein signal transduction"/>
    <property type="evidence" value="ECO:0007669"/>
    <property type="project" value="InterPro"/>
</dbReference>
<accession>A0A1S3IBF7</accession>
<keyword evidence="7" id="KW-0863">Zinc-finger</keyword>
<dbReference type="GO" id="GO:0005793">
    <property type="term" value="C:endoplasmic reticulum-Golgi intermediate compartment"/>
    <property type="evidence" value="ECO:0007669"/>
    <property type="project" value="UniProtKB-SubCell"/>
</dbReference>
<dbReference type="GO" id="GO:0003700">
    <property type="term" value="F:DNA-binding transcription factor activity"/>
    <property type="evidence" value="ECO:0007669"/>
    <property type="project" value="InterPro"/>
</dbReference>
<sequence length="2594" mass="290118">MPCPKNGVYIIQGEITLLGTAMRRSSRWSSHSHQDDDQDPLLGGFSRLKEELNHVADLDELEPNVYLSPFLEVIRSEDTTGPITGLALTSINKFLSYGLLDPCCDTAPAAIENIADAVTHARFVGTDPGSDEVVLMKILHVLRTLLLTAAGAQLTNESVCEIMQSCFRICFEMRLSELLRKSAEHTLMDMVQLLFSRLPQFKEDAKWALGMKRLKMRAGVIETRYKKKRSPKTKRKRSAAQAVGGNQLAATTVPELDDSPKESGTEAVSDQAAPSVTATALEDEEAMFEQHATIATTPVAGGMNMVDIHEGFQEALEKDEQSANTQETQDYQYRPSTTGDITINIENVCDVPDAVEVREKGERVGGGGGIGGAGNVVQADKILATEIEQANREMEQANKPSCHAVVEGSDQESLVSDTASLQDVDYINPRGVRFTQQQVAKEGSGPLIPYGLPCVRELFRFLISLTNPLDRHNTDVMIHIGLSLLTIGLEAGADHIAHNSSLLLLVKDEMCRNLFSLLQTERLSLFAAAQRVCFLLFESMRSHLKFQLESYLIKLTEIITTESVRVSYEQKEIALESVVQLWRIPGLVTELYLNYDCDLVCSNLFEDLTKLLSKNAFPVQGLFTTHLLCLEALLTVVDYIELQCHSKVLTNSRSQDSLDGMVKPQGEEDYNHGASETPPAPPVSGYEVGQQLLQKEMEEICRKRSSVRPNRMKISPNIPTVEDINKTRTTKRLLQQGAELFNQNPSKGITFLQEQHLLSAPLQPGEVVQFLKTNPKLDKKMIGEYISKKKNHAVLEAFVKDFNFDDIRLDEALRMYLETFRLPGEAPVISYLLEHFAEHWHKSNGEPFANVDAAFTLAYAVIMLNTDQHNHNVKKQNVPMTVQEFKRNVSKVNGGEDFDQEMLEEIYTAIKGDEILLPEEHTGHVKENYMWKLLLKRGGSKDTAFIHCPTGSFDHELFTLIWGPTVAALSFVFDKSMDESIIQKAVSGFRKCAMISAYYGISDVFDNLVISLCKFTSLLSTSETAEHIPVTFGNNTKAQLAARTVFGLAHRHGDILREGWKNIIDCMLQLFRAKLLPEVFVKVEDFLDPSGRISLIKEETKDHGPESSVFSSLYSIFVTEQPNQKGPTPEEEQATKKAQNCIRECHTEQLIQDSKFLRIDSLQELIKALIFASNNALENPESIGLHCDDDVQHVFYLELLIKVVLQNRDRVAPIWQAVREHFYSLIVNASAHTFLVERAVVGLLRLAIRLLRREEVASQVLLSLRMLLMMKPEIIHSLCRQVTFGLHELLRTNAANIHSSEDWYTLFTLLEVAGAGASPPPVMQTGNGVDVAESLVDAGAQSDSEIGTDHVPSEYSDRGYTSDSELYEALQTKHQKASTEVDLNVRPSNGSWLVVNKEECERAMLVNQYSIELRDRLQPHDTKSLMKASESLAFLVRDAAHVTPHNFENCVHAIRMFVEASVNGGSHLNKHLLKPKVHEKKGHKHGQKKGDKMKKSKSSPAHIAHVTNSDDEEEFENTTGAYHSLSIQLLDLMHTLHTRAASIFGSWAEEEDGQGKDSIDAGSGTLWIKCWCPLLQGIARLCCDARRAVRSQALTYLQRALLVHDLQTLSPTEWESCFNKVLFPLLAKLLENICTQDPVGLEETRMRGSTLLCKVFLQHLNPLLSLPTFTALWLTILDYMDKYMHADKSDLLYEAIPESLKNMLLVMETARIFTPEEEESQLWKLTWDRIDSFLPTLRTELFKPPEEKKPTEQQTTPPEPQVIEHNSQAEPNTPLLQQQPAEQQQQQQQRMTTNGNVEHENGDVSHDLSSLKMNGTKRPSSTQRSKSDLSPQQVSGDLSQQNALMLMSSSQGLSPQQLQQLLQQQQQLLSGPQQVQMMQQQILQQQQSHKFHEQVLQQLNEQLQFNILQQSQLVQQQASAQGEKKPQNLKQIQSQLQQLAVQQQQLIQQIQMQQRQYLLAQGIGLPLHQFGVHPGMSPAELQQLWKEVSGQGHGTGNRDHNEDADTMLKNGTTNGLNQLLVSGGVPSSFPSFLPNGFNDPFLLAGGLLNPLKPDGGAAPGTHPLYGHGVCKWPGCDTPCDDFASFLKHINNEHQLDDRSTAQARVQMQVVSQLEIQLAKERERLQAMMQHLHMTPKQPPPLAPLQPPQVDSKHELPVSMALNLTPQSIPSPLQLKQPVVSVPNPLPVLTPPTRSPPTNSTPKQSAPTTPHTPQSMLSTPQNSRPSSAGPVRRRVSDKCNLPISAGTDQLDSVHSEIQRNREFYKNTDVRPPFTYASLIRQAVIESPEKQLTLNEIYNWFQNTFAFFRKNAATWKNAIRTNLSLHKCFVRYEDDFGSFWMVDDIEFIRRRHLTRGRPRKSHDSSDFTYAHNIQIKSPSLQNHPQLYGESLNASLRAALAESNFPLLSNSGSSMDEVEDLSISRQTSQNVDDTEGLATEPLSESEDSKKSEDKRPEYMAGNSPNDVSMEQAVYHGNAVYSQHGESIYHHGEPEDAGLGKPLLASPIRPKEEDGSERCGQYNGESSPLTRVSVEGTTVCHGSTMYTHHREAGYHHGDAEDAGMGKPRMVSMATPDEADMMRPLSNPSINSHSISGDT</sequence>
<dbReference type="InterPro" id="IPR035999">
    <property type="entry name" value="Sec7_dom_sf"/>
</dbReference>
<evidence type="ECO:0000256" key="5">
    <source>
        <dbReference type="ARBA" id="ARBA00022491"/>
    </source>
</evidence>
<feature type="region of interest" description="Disordered" evidence="16">
    <location>
        <begin position="317"/>
        <end position="337"/>
    </location>
</feature>
<feature type="coiled-coil region" evidence="15">
    <location>
        <begin position="1929"/>
        <end position="1956"/>
    </location>
</feature>
<feature type="compositionally biased region" description="Polar residues" evidence="16">
    <location>
        <begin position="2202"/>
        <end position="2225"/>
    </location>
</feature>
<dbReference type="Pfam" id="PF16159">
    <property type="entry name" value="FOXP-CC"/>
    <property type="match status" value="1"/>
</dbReference>
<feature type="compositionally biased region" description="Polar residues" evidence="16">
    <location>
        <begin position="1807"/>
        <end position="1836"/>
    </location>
</feature>
<dbReference type="Proteomes" id="UP000085678">
    <property type="component" value="Unplaced"/>
</dbReference>
<protein>
    <submittedName>
        <fullName evidence="20">Golgi-specific brefeldin A-resistance guanine nucleotide exchange factor 1 isoform X1</fullName>
    </submittedName>
</protein>
<keyword evidence="9" id="KW-0805">Transcription regulation</keyword>
<dbReference type="CDD" id="cd00171">
    <property type="entry name" value="Sec7"/>
    <property type="match status" value="1"/>
</dbReference>
<dbReference type="FunFam" id="1.20.5.340:FF:000005">
    <property type="entry name" value="Forkhead box P1, isoform CRA_f"/>
    <property type="match status" value="1"/>
</dbReference>
<feature type="compositionally biased region" description="Low complexity" evidence="16">
    <location>
        <begin position="1777"/>
        <end position="1789"/>
    </location>
</feature>
<dbReference type="InParanoid" id="A0A1S3IBF7"/>
<dbReference type="SMART" id="SM00222">
    <property type="entry name" value="Sec7"/>
    <property type="match status" value="1"/>
</dbReference>
<dbReference type="GO" id="GO:0043565">
    <property type="term" value="F:sequence-specific DNA binding"/>
    <property type="evidence" value="ECO:0007669"/>
    <property type="project" value="InterPro"/>
</dbReference>
<feature type="domain" description="SEC7" evidence="18">
    <location>
        <begin position="723"/>
        <end position="913"/>
    </location>
</feature>
<evidence type="ECO:0000256" key="13">
    <source>
        <dbReference type="ARBA" id="ARBA00023242"/>
    </source>
</evidence>
<feature type="region of interest" description="Disordered" evidence="16">
    <location>
        <begin position="2415"/>
        <end position="2462"/>
    </location>
</feature>
<dbReference type="InterPro" id="IPR001766">
    <property type="entry name" value="Fork_head_dom"/>
</dbReference>